<accession>A0A024HW51</accession>
<dbReference type="EMBL" id="HG918041">
    <property type="protein sequence ID" value="CDM79830.1"/>
    <property type="molecule type" value="Genomic_DNA"/>
</dbReference>
<reference evidence="1" key="1">
    <citation type="journal article" date="2014" name="Antimicrob. Agents Chemother.">
        <title>IncH-Type Plasmid Harboring blaCTX-M-15, blaDHA-1, and qnrB4 Genes Recovered from Animal Isolates.</title>
        <authorList>
            <person name="Schluter A."/>
            <person name="Nordmann P."/>
            <person name="Bonnin R.A."/>
            <person name="Millemann Y."/>
            <person name="Eikmeyer F.G."/>
            <person name="Wibberg D."/>
            <person name="Puhler A."/>
            <person name="Poirel L."/>
        </authorList>
    </citation>
    <scope>NUCLEOTIDE SEQUENCE [LARGE SCALE GENOMIC DNA]</scope>
    <source>
        <strain evidence="1">Kp15</strain>
        <plasmid evidence="1">pENVA</plasmid>
    </source>
</reference>
<keyword evidence="1" id="KW-0614">Plasmid</keyword>
<protein>
    <submittedName>
        <fullName evidence="1">Uncharacterized protein</fullName>
    </submittedName>
</protein>
<sequence>MQGECSLWGSPFFTLGELIMNVYYDYDIESVFNWVKEHFILKHSASLVNSPWYDYDIEIDLRLVKQALINGNFEFLYVVRDHGTMLLLLSEFHSSRSLDWEGSESFEYYHCKMISKQGIKLTKKAAGELLDRGPLLNSFSAGSKNSYLKEILEFVNNKGFNFSPAKSLFDCKRIGDELNLPSMSNFIARVENHMLRMN</sequence>
<proteinExistence type="predicted"/>
<geneLocation type="plasmid" evidence="1">
    <name>pENVA</name>
</geneLocation>
<dbReference type="AlphaFoldDB" id="A0A024HW51"/>
<name>A0A024HW51_KLEPN</name>
<evidence type="ECO:0000313" key="1">
    <source>
        <dbReference type="EMBL" id="CDM79830.1"/>
    </source>
</evidence>
<gene>
    <name evidence="1" type="ORF">PENVA_0214</name>
</gene>
<organism evidence="1">
    <name type="scientific">Klebsiella pneumoniae</name>
    <dbReference type="NCBI Taxonomy" id="573"/>
    <lineage>
        <taxon>Bacteria</taxon>
        <taxon>Pseudomonadati</taxon>
        <taxon>Pseudomonadota</taxon>
        <taxon>Gammaproteobacteria</taxon>
        <taxon>Enterobacterales</taxon>
        <taxon>Enterobacteriaceae</taxon>
        <taxon>Klebsiella/Raoultella group</taxon>
        <taxon>Klebsiella</taxon>
        <taxon>Klebsiella pneumoniae complex</taxon>
    </lineage>
</organism>